<dbReference type="AlphaFoldDB" id="G2PN76"/>
<name>G2PN76_ALLRU</name>
<sequence length="70" mass="7558">MKKRIFLLSTVFAIGFASSSLNAATPEIPVDCEDLAFDYADHVYEKTGGDGFEAGRAFEVAYALCEAAMN</sequence>
<evidence type="ECO:0000256" key="1">
    <source>
        <dbReference type="SAM" id="SignalP"/>
    </source>
</evidence>
<organism evidence="2 3">
    <name type="scientific">Allomuricauda ruestringensis (strain DSM 13258 / CIP 107369 / LMG 19739 / B1)</name>
    <name type="common">Muricauda ruestringensis</name>
    <dbReference type="NCBI Taxonomy" id="886377"/>
    <lineage>
        <taxon>Bacteria</taxon>
        <taxon>Pseudomonadati</taxon>
        <taxon>Bacteroidota</taxon>
        <taxon>Flavobacteriia</taxon>
        <taxon>Flavobacteriales</taxon>
        <taxon>Flavobacteriaceae</taxon>
        <taxon>Flagellimonas</taxon>
    </lineage>
</organism>
<dbReference type="EMBL" id="CP002999">
    <property type="protein sequence ID" value="AEM70200.1"/>
    <property type="molecule type" value="Genomic_DNA"/>
</dbReference>
<gene>
    <name evidence="2" type="ordered locus">Murru_1156</name>
</gene>
<evidence type="ECO:0000313" key="3">
    <source>
        <dbReference type="Proteomes" id="UP000008908"/>
    </source>
</evidence>
<reference evidence="3" key="1">
    <citation type="submission" date="2011-08" db="EMBL/GenBank/DDBJ databases">
        <title>The complete genome of Muricauda ruestringensis DSM 13258.</title>
        <authorList>
            <person name="Lucas S."/>
            <person name="Han J."/>
            <person name="Lapidus A."/>
            <person name="Bruce D."/>
            <person name="Goodwin L."/>
            <person name="Pitluck S."/>
            <person name="Peters L."/>
            <person name="Kyrpides N."/>
            <person name="Mavromatis K."/>
            <person name="Ivanova N."/>
            <person name="Ovchinnikova G."/>
            <person name="Teshima H."/>
            <person name="Detter J.C."/>
            <person name="Tapia R."/>
            <person name="Han C."/>
            <person name="Land M."/>
            <person name="Hauser L."/>
            <person name="Markowitz V."/>
            <person name="Cheng J.-F."/>
            <person name="Hugenholtz P."/>
            <person name="Woyke T."/>
            <person name="Wu D."/>
            <person name="Spring S."/>
            <person name="Schroeder M."/>
            <person name="Brambilla E."/>
            <person name="Klenk H.-P."/>
            <person name="Eisen J.A."/>
        </authorList>
    </citation>
    <scope>NUCLEOTIDE SEQUENCE [LARGE SCALE GENOMIC DNA]</scope>
    <source>
        <strain evidence="3">DSM 13258 / LMG 19739 / B1</strain>
    </source>
</reference>
<feature type="chain" id="PRO_5003435555" evidence="1">
    <location>
        <begin position="24"/>
        <end position="70"/>
    </location>
</feature>
<dbReference type="RefSeq" id="WP_014032482.1">
    <property type="nucleotide sequence ID" value="NC_015945.1"/>
</dbReference>
<keyword evidence="3" id="KW-1185">Reference proteome</keyword>
<evidence type="ECO:0000313" key="2">
    <source>
        <dbReference type="EMBL" id="AEM70200.1"/>
    </source>
</evidence>
<proteinExistence type="predicted"/>
<dbReference type="Proteomes" id="UP000008908">
    <property type="component" value="Chromosome"/>
</dbReference>
<reference evidence="2 3" key="2">
    <citation type="journal article" date="2012" name="Stand. Genomic Sci.">
        <title>Complete genome sequence of the facultatively anaerobic, appendaged bacterium Muricauda ruestringensis type strain (B1(T)).</title>
        <authorList>
            <person name="Huntemann M."/>
            <person name="Teshima H."/>
            <person name="Lapidus A."/>
            <person name="Nolan M."/>
            <person name="Lucas S."/>
            <person name="Hammon N."/>
            <person name="Deshpande S."/>
            <person name="Cheng J.F."/>
            <person name="Tapia R."/>
            <person name="Goodwin L.A."/>
            <person name="Pitluck S."/>
            <person name="Liolios K."/>
            <person name="Pagani I."/>
            <person name="Ivanova N."/>
            <person name="Mavromatis K."/>
            <person name="Mikhailova N."/>
            <person name="Pati A."/>
            <person name="Chen A."/>
            <person name="Palaniappan K."/>
            <person name="Land M."/>
            <person name="Hauser L."/>
            <person name="Pan C."/>
            <person name="Brambilla E.M."/>
            <person name="Rohde M."/>
            <person name="Spring S."/>
            <person name="Goker M."/>
            <person name="Detter J.C."/>
            <person name="Bristow J."/>
            <person name="Eisen J.A."/>
            <person name="Markowitz V."/>
            <person name="Hugenholtz P."/>
            <person name="Kyrpides N.C."/>
            <person name="Klenk H.P."/>
            <person name="Woyke T."/>
        </authorList>
    </citation>
    <scope>NUCLEOTIDE SEQUENCE [LARGE SCALE GENOMIC DNA]</scope>
    <source>
        <strain evidence="3">DSM 13258 / LMG 19739 / B1</strain>
    </source>
</reference>
<dbReference type="STRING" id="886377.Murru_1156"/>
<dbReference type="HOGENOM" id="CLU_2753481_0_0_10"/>
<protein>
    <submittedName>
        <fullName evidence="2">Uncharacterized protein</fullName>
    </submittedName>
</protein>
<keyword evidence="1" id="KW-0732">Signal</keyword>
<feature type="signal peptide" evidence="1">
    <location>
        <begin position="1"/>
        <end position="23"/>
    </location>
</feature>
<dbReference type="KEGG" id="mrs:Murru_1156"/>
<accession>G2PN76</accession>